<dbReference type="EMBL" id="VSSQ01081295">
    <property type="protein sequence ID" value="MPN30247.1"/>
    <property type="molecule type" value="Genomic_DNA"/>
</dbReference>
<sequence>MFRQEIGVLYEELPEIVRISFKEEKSISEKYILATLINESPTLEGCVSTVDLPQSMTLVDANNFYLTQWILDKKISIPKTVDKTILSIIKNHRRISGLINQLNSDNAALGNDAGGLAWVIMQWCINKDNMLTSSD</sequence>
<name>A0A645GU19_9ZZZZ</name>
<evidence type="ECO:0000313" key="1">
    <source>
        <dbReference type="EMBL" id="MPN30247.1"/>
    </source>
</evidence>
<dbReference type="AlphaFoldDB" id="A0A645GU19"/>
<protein>
    <submittedName>
        <fullName evidence="1">Uncharacterized protein</fullName>
    </submittedName>
</protein>
<organism evidence="1">
    <name type="scientific">bioreactor metagenome</name>
    <dbReference type="NCBI Taxonomy" id="1076179"/>
    <lineage>
        <taxon>unclassified sequences</taxon>
        <taxon>metagenomes</taxon>
        <taxon>ecological metagenomes</taxon>
    </lineage>
</organism>
<accession>A0A645GU19</accession>
<proteinExistence type="predicted"/>
<gene>
    <name evidence="1" type="ORF">SDC9_177710</name>
</gene>
<comment type="caution">
    <text evidence="1">The sequence shown here is derived from an EMBL/GenBank/DDBJ whole genome shotgun (WGS) entry which is preliminary data.</text>
</comment>
<reference evidence="1" key="1">
    <citation type="submission" date="2019-08" db="EMBL/GenBank/DDBJ databases">
        <authorList>
            <person name="Kucharzyk K."/>
            <person name="Murdoch R.W."/>
            <person name="Higgins S."/>
            <person name="Loffler F."/>
        </authorList>
    </citation>
    <scope>NUCLEOTIDE SEQUENCE</scope>
</reference>